<dbReference type="KEGG" id="bxy:BXY_38980"/>
<name>D6D337_9BACE</name>
<organism evidence="1 2">
    <name type="scientific">Bacteroides xylanisolvens XB1A</name>
    <dbReference type="NCBI Taxonomy" id="657309"/>
    <lineage>
        <taxon>Bacteria</taxon>
        <taxon>Pseudomonadati</taxon>
        <taxon>Bacteroidota</taxon>
        <taxon>Bacteroidia</taxon>
        <taxon>Bacteroidales</taxon>
        <taxon>Bacteroidaceae</taxon>
        <taxon>Bacteroides</taxon>
    </lineage>
</organism>
<dbReference type="AlphaFoldDB" id="D6D337"/>
<accession>D6D337</accession>
<sequence>MKILKDTVLFGLFASYADGVRNGVEKLSAAYDDFATLLATLPTDGTNICAQLRRLFYTKIELRGIQETVSTNGMERHVLFDVYIGKALALLDAEEQMMKEVLRHGGTEAMGLKEEAVCRNGKKGSVTLTWNGTDSDLIELVAALMAAGVIGTAEGRELKVVDVIRVFEEVFHLKINALYTKRGKVFDRCTDTTPFIDSLRRSYNRMLDARLA</sequence>
<dbReference type="eggNOG" id="ENOG5033PPM">
    <property type="taxonomic scope" value="Bacteria"/>
</dbReference>
<dbReference type="EMBL" id="FP929033">
    <property type="protein sequence ID" value="CBK68839.1"/>
    <property type="molecule type" value="Genomic_DNA"/>
</dbReference>
<protein>
    <submittedName>
        <fullName evidence="1">RteC protein</fullName>
    </submittedName>
</protein>
<dbReference type="Proteomes" id="UP000008795">
    <property type="component" value="Chromosome"/>
</dbReference>
<dbReference type="Pfam" id="PF09357">
    <property type="entry name" value="RteC"/>
    <property type="match status" value="1"/>
</dbReference>
<dbReference type="RefSeq" id="WP_015532667.1">
    <property type="nucleotide sequence ID" value="NC_021017.1"/>
</dbReference>
<proteinExistence type="predicted"/>
<evidence type="ECO:0000313" key="1">
    <source>
        <dbReference type="EMBL" id="CBK68839.1"/>
    </source>
</evidence>
<dbReference type="PATRIC" id="fig|657309.4.peg.2857"/>
<dbReference type="HOGENOM" id="CLU_1313362_0_0_10"/>
<reference evidence="1 2" key="2">
    <citation type="submission" date="2010-03" db="EMBL/GenBank/DDBJ databases">
        <authorList>
            <person name="Pajon A."/>
        </authorList>
    </citation>
    <scope>NUCLEOTIDE SEQUENCE [LARGE SCALE GENOMIC DNA]</scope>
    <source>
        <strain evidence="1 2">XB1A</strain>
    </source>
</reference>
<gene>
    <name evidence="1" type="ORF">BXY_38980</name>
</gene>
<dbReference type="InterPro" id="IPR018534">
    <property type="entry name" value="Tet_reg_excision_RteC"/>
</dbReference>
<reference evidence="1 2" key="1">
    <citation type="submission" date="2010-03" db="EMBL/GenBank/DDBJ databases">
        <title>The genome sequence of Bacteriodes xylanisolvens XB1A.</title>
        <authorList>
            <consortium name="metaHIT consortium -- http://www.metahit.eu/"/>
            <person name="Pajon A."/>
            <person name="Turner K."/>
            <person name="Parkhill J."/>
            <person name="Bernalier A."/>
        </authorList>
    </citation>
    <scope>NUCLEOTIDE SEQUENCE [LARGE SCALE GENOMIC DNA]</scope>
    <source>
        <strain evidence="1 2">XB1A</strain>
    </source>
</reference>
<evidence type="ECO:0000313" key="2">
    <source>
        <dbReference type="Proteomes" id="UP000008795"/>
    </source>
</evidence>